<protein>
    <submittedName>
        <fullName evidence="1">Uncharacterized protein</fullName>
    </submittedName>
</protein>
<accession>A0ABU1ECK8</accession>
<comment type="caution">
    <text evidence="1">The sequence shown here is derived from an EMBL/GenBank/DDBJ whole genome shotgun (WGS) entry which is preliminary data.</text>
</comment>
<proteinExistence type="predicted"/>
<dbReference type="Proteomes" id="UP001256646">
    <property type="component" value="Unassembled WGS sequence"/>
</dbReference>
<sequence>MDNIQFNWEIVNFRIKELSSDCILSMYKLIKHNEIDENKKYSLRRSIWKYTNGK</sequence>
<evidence type="ECO:0000313" key="1">
    <source>
        <dbReference type="EMBL" id="MDR5586113.1"/>
    </source>
</evidence>
<gene>
    <name evidence="1" type="ORF">RGC78_01375</name>
</gene>
<reference evidence="1 2" key="1">
    <citation type="submission" date="2023-09" db="EMBL/GenBank/DDBJ databases">
        <authorList>
            <person name="Zhai L."/>
        </authorList>
    </citation>
    <scope>NUCLEOTIDE SEQUENCE [LARGE SCALE GENOMIC DNA]</scope>
    <source>
        <strain evidence="1 2">5 N-1</strain>
    </source>
</reference>
<keyword evidence="2" id="KW-1185">Reference proteome</keyword>
<organism evidence="1 2">
    <name type="scientific">Clostridium aquiflavi</name>
    <dbReference type="NCBI Taxonomy" id="3073603"/>
    <lineage>
        <taxon>Bacteria</taxon>
        <taxon>Bacillati</taxon>
        <taxon>Bacillota</taxon>
        <taxon>Clostridia</taxon>
        <taxon>Eubacteriales</taxon>
        <taxon>Clostridiaceae</taxon>
        <taxon>Clostridium</taxon>
    </lineage>
</organism>
<dbReference type="EMBL" id="JAVJAN010000003">
    <property type="protein sequence ID" value="MDR5586113.1"/>
    <property type="molecule type" value="Genomic_DNA"/>
</dbReference>
<evidence type="ECO:0000313" key="2">
    <source>
        <dbReference type="Proteomes" id="UP001256646"/>
    </source>
</evidence>
<name>A0ABU1ECK8_9CLOT</name>